<feature type="region of interest" description="Disordered" evidence="8">
    <location>
        <begin position="187"/>
        <end position="216"/>
    </location>
</feature>
<feature type="domain" description="HYDIN/VesB/CFA65-like Ig-like" evidence="10">
    <location>
        <begin position="416"/>
        <end position="500"/>
    </location>
</feature>
<keyword evidence="6" id="KW-0966">Cell projection</keyword>
<feature type="compositionally biased region" description="Acidic residues" evidence="8">
    <location>
        <begin position="195"/>
        <end position="213"/>
    </location>
</feature>
<sequence>MDKSKNFRIDALLSESSQRIVREDSPGLCNDGSDIEPVICKRTENSPPRGFQLQTGVIPKPGMLNISHPGLTSLSQGSMPGMYPSPMYSITALGAQHPTFAYSGFPQPYPEHLKAAAVAGSFPLEHWLRAGLIMPRLADYSGAPQSGLIGKCRRPRTAFTSQQLLELENQFKLNKYLSRPKRFEPKDLSRCSAHDDDEDLDAEEEDEEEEEEEAFRKSINAGVGLPHPSDFLHHSSALSYSSHGSYSDDDLEEIGGDRKIRLGLYLIYSADIKTQEGCAMLTDHPVNPLSSGIPFGVTHNPHRKRVSRLRPGSLLKRAQNCFFGVETWAELVWEGWEPGREYTKSLFLKSIHGKLQKLTFSTPFPQTILLSPGTSYSLPVTFQPLEKCEYADTIEFQSKEGSFHVSLQAVIPHHALEVPDAVMLPPCAAQHSSQTSFVFRNSSKLQTEFKWFVDPPFQLSPENGQLKPGEECRVTVEFKPQQALVYQAEACCAFGDDGENSCTVLLRGLSTGQEEGCKVLEFGSVAVGDSLERHFEIYNLSTVSTTFSLSWLRRPALMESVFCCEVREGKIAPNSVLKVPVCFSPLTVDSISVDYLSLTCPGAVGKDLLKVSGTCIGPIVSLNTSVLDFGCVEEGTEVTHNVQIINSSEVLAHYQFDVDTGSHNVFRIDKPCGSLPGSSKITLCVKFRPHQPIAYHKTVTCLLLHREPLFLDLIGTCHSEQSKPAVLNSMHLSIYRMNLLRGLTCYPPDILSALLDEHKLKLDDSGALLIQEFPEEDIDNSTPLFNPRSLLEEYFHVNSAPEVETELDDTSNPSKFPTPHVTVQPSELLFYDGPASKSVSITNHTKGKICLMWTHGADSPFSISPLSCELGPLKSTAFRVTYSPNQQNVFHAAQLECFSFYKVLRDHRNVEDRTLCPPWCLTVKASGHSFQPGKEHFIPKFSLQHPKVVFPPLKQVSYRSILLQNTGDLPLIFRLDPEECPSVCVLPPSGLVPPGSHQILTFRCTPSPDHPASIPLTLHLNASPKHTQVLNVVAVAEKLSMSMEGDGNLFFQPTAVGSCSERTLRVKNMSRVPVEFKWRLCGSDQRVLTVPPDTDTLQPNELKVQKWSFAPIEETTYNMKPSLTFWPAEHPVIDLGEVLVGSCKLFDVPLLNDSPCAVSYSLTTQQSVTVTGLPEDMTQDPLEGVYPTLEVMDARSCGSVEGLSKLQLWRLLNLDALNTYLRRDPSPSELTFRPCWILASALLPWAQTLPVFCFCLRIQEVFLSFLLPEDQQIELEYWAESGDFSPSELHLMKIQDHRLFSISPRSGKLLPGQQRTVQFTYRHDFVGTDRLPVLLKLSHGREILLNFIGVTVERDRRYIHLSSNRHIFSPVAIGGFSPPKQELMEENFSHPVLQCLNPGGEVEPGDTALVEWIFSPLEAKTYSVDVPIHVVEGDSMFVTFEGQGFDERESEPIQIQDGRITVPCTQRIPVPGQVVFLSEERVCFGDIPVGSRSTRILFLTNVSHTDQVLYKWNGASAECQQTVKIHPESGRLAPEESVLCILTIQASGSPAFYQQDLICEITVVKQLAQYHRDLRQWKEETERQKYEFTITEKDLKPTNQLDKCSQEGAVFEQRTRPRKYKTLPPIRSSDQAENGPSVRPSRAEQRAQQQTGQERRRCPEPPRPAILHLGVTARSHSLMEYQTHFPTQFKTHYINRSRQPKLSQSGTGESCHCPADLPPLTLEGDNEQVPYFTQLRPAPVLPTQTQPGSPAGNQNPVEMSSVTCVTPAETYTRNCSTADRPKSECDQESLKEVQEEIKVKVQESIRRLPEFYDLVEDILLNTLQNLMTEAFLGELVLTTRPRIIALPPSSSRQNSLGSNRQSRAGSNNNREQMHPLVTSPSPYMSTQAIFIKVSKYSVASTRTSMSSGSETAVAHELQDSRSGPEKEGRTWSSTQTSICTTEGESDAELHAFIKMRNKVDKDTEEWEKLNYDIHTLKYARKEVCTRWKKILLQLGYQREADSLLTVNRQTILSDWDNVEKARELLRLLSEETGLFPRGLSNSERYVFVMDRLVSLDSAEDFVRLAKEKYPRIES</sequence>
<evidence type="ECO:0000313" key="17">
    <source>
        <dbReference type="Proteomes" id="UP000830375"/>
    </source>
</evidence>
<dbReference type="PANTHER" id="PTHR46127">
    <property type="entry name" value="CILIA- AND FLAGELLA-ASSOCIATED PROTEIN 65"/>
    <property type="match status" value="1"/>
</dbReference>
<dbReference type="Pfam" id="PF00046">
    <property type="entry name" value="Homeodomain"/>
    <property type="match status" value="1"/>
</dbReference>
<keyword evidence="7" id="KW-0539">Nucleus</keyword>
<keyword evidence="7" id="KW-0371">Homeobox</keyword>
<dbReference type="Gene3D" id="2.60.40.10">
    <property type="entry name" value="Immunoglobulins"/>
    <property type="match status" value="8"/>
</dbReference>
<dbReference type="InterPro" id="IPR009057">
    <property type="entry name" value="Homeodomain-like_sf"/>
</dbReference>
<feature type="compositionally biased region" description="Polar residues" evidence="8">
    <location>
        <begin position="1848"/>
        <end position="1870"/>
    </location>
</feature>
<dbReference type="Pfam" id="PF24291">
    <property type="entry name" value="Ig_CFAP65"/>
    <property type="match status" value="1"/>
</dbReference>
<comment type="subcellular location">
    <subcellularLocation>
        <location evidence="1">Cell projection</location>
        <location evidence="1">Cilium</location>
        <location evidence="1">Flagellum</location>
    </subcellularLocation>
    <subcellularLocation>
        <location evidence="2">Cytoplasm</location>
    </subcellularLocation>
    <subcellularLocation>
        <location evidence="7">Nucleus</location>
    </subcellularLocation>
</comment>
<feature type="domain" description="CFAP65 tenth Ig-like" evidence="11">
    <location>
        <begin position="1381"/>
        <end position="1449"/>
    </location>
</feature>
<dbReference type="PANTHER" id="PTHR46127:SF1">
    <property type="entry name" value="CILIA- AND FLAGELLA-ASSOCIATED PROTEIN 65"/>
    <property type="match status" value="1"/>
</dbReference>
<feature type="domain" description="CFAP65 fourth Ig-like" evidence="12">
    <location>
        <begin position="627"/>
        <end position="720"/>
    </location>
</feature>
<evidence type="ECO:0000256" key="4">
    <source>
        <dbReference type="ARBA" id="ARBA00022846"/>
    </source>
</evidence>
<dbReference type="InterPro" id="IPR058536">
    <property type="entry name" value="Ig_CFAP65_4th"/>
</dbReference>
<keyword evidence="17" id="KW-1185">Reference proteome</keyword>
<feature type="compositionally biased region" description="Polar residues" evidence="8">
    <location>
        <begin position="1930"/>
        <end position="1940"/>
    </location>
</feature>
<keyword evidence="7" id="KW-0238">DNA-binding</keyword>
<dbReference type="Pfam" id="PF15812">
    <property type="entry name" value="MREG"/>
    <property type="match status" value="1"/>
</dbReference>
<feature type="domain" description="CFAP65 seventh Ig-like" evidence="15">
    <location>
        <begin position="1044"/>
        <end position="1118"/>
    </location>
</feature>
<feature type="compositionally biased region" description="Basic and acidic residues" evidence="8">
    <location>
        <begin position="1916"/>
        <end position="1929"/>
    </location>
</feature>
<dbReference type="Pfam" id="PF22544">
    <property type="entry name" value="HYDIN_VesB_CFA65-like_Ig"/>
    <property type="match status" value="1"/>
</dbReference>
<organism evidence="16 17">
    <name type="scientific">Labeo rohita</name>
    <name type="common">Indian major carp</name>
    <name type="synonym">Cyprinus rohita</name>
    <dbReference type="NCBI Taxonomy" id="84645"/>
    <lineage>
        <taxon>Eukaryota</taxon>
        <taxon>Metazoa</taxon>
        <taxon>Chordata</taxon>
        <taxon>Craniata</taxon>
        <taxon>Vertebrata</taxon>
        <taxon>Euteleostomi</taxon>
        <taxon>Actinopterygii</taxon>
        <taxon>Neopterygii</taxon>
        <taxon>Teleostei</taxon>
        <taxon>Ostariophysi</taxon>
        <taxon>Cypriniformes</taxon>
        <taxon>Cyprinidae</taxon>
        <taxon>Labeoninae</taxon>
        <taxon>Labeonini</taxon>
        <taxon>Labeo</taxon>
    </lineage>
</organism>
<dbReference type="Pfam" id="PF25249">
    <property type="entry name" value="Ig_CFAP65_7th"/>
    <property type="match status" value="1"/>
</dbReference>
<dbReference type="EMBL" id="JACTAM010000009">
    <property type="protein sequence ID" value="KAI2660496.1"/>
    <property type="molecule type" value="Genomic_DNA"/>
</dbReference>
<feature type="region of interest" description="Disordered" evidence="8">
    <location>
        <begin position="1904"/>
        <end position="1940"/>
    </location>
</feature>
<evidence type="ECO:0000259" key="13">
    <source>
        <dbReference type="Pfam" id="PF24816"/>
    </source>
</evidence>
<evidence type="ECO:0000256" key="6">
    <source>
        <dbReference type="ARBA" id="ARBA00023273"/>
    </source>
</evidence>
<dbReference type="Gene3D" id="1.10.10.60">
    <property type="entry name" value="Homeodomain-like"/>
    <property type="match status" value="1"/>
</dbReference>
<feature type="domain" description="CFAP65-like ninth Ig-like" evidence="13">
    <location>
        <begin position="1187"/>
        <end position="1349"/>
    </location>
</feature>
<dbReference type="Pfam" id="PF25248">
    <property type="entry name" value="Ig_CFAP65_8th"/>
    <property type="match status" value="1"/>
</dbReference>
<dbReference type="InterPro" id="IPR056344">
    <property type="entry name" value="Ig_CFAP65-like_9th"/>
</dbReference>
<evidence type="ECO:0000256" key="1">
    <source>
        <dbReference type="ARBA" id="ARBA00004230"/>
    </source>
</evidence>
<feature type="region of interest" description="Disordered" evidence="8">
    <location>
        <begin position="1846"/>
        <end position="1879"/>
    </location>
</feature>
<dbReference type="SUPFAM" id="SSF46689">
    <property type="entry name" value="Homeodomain-like"/>
    <property type="match status" value="1"/>
</dbReference>
<dbReference type="Proteomes" id="UP000830375">
    <property type="component" value="Unassembled WGS sequence"/>
</dbReference>
<name>A0ABQ8MD52_LABRO</name>
<evidence type="ECO:0000259" key="9">
    <source>
        <dbReference type="Pfam" id="PF00046"/>
    </source>
</evidence>
<dbReference type="InterPro" id="IPR013783">
    <property type="entry name" value="Ig-like_fold"/>
</dbReference>
<dbReference type="Pfam" id="PF24507">
    <property type="entry name" value="Ig_CFAP65_4th"/>
    <property type="match status" value="1"/>
</dbReference>
<evidence type="ECO:0000256" key="2">
    <source>
        <dbReference type="ARBA" id="ARBA00004496"/>
    </source>
</evidence>
<evidence type="ECO:0000259" key="14">
    <source>
        <dbReference type="Pfam" id="PF25248"/>
    </source>
</evidence>
<evidence type="ECO:0000313" key="16">
    <source>
        <dbReference type="EMBL" id="KAI2660496.1"/>
    </source>
</evidence>
<dbReference type="SUPFAM" id="SSF49354">
    <property type="entry name" value="PapD-like"/>
    <property type="match status" value="1"/>
</dbReference>
<evidence type="ECO:0000259" key="11">
    <source>
        <dbReference type="Pfam" id="PF24291"/>
    </source>
</evidence>
<evidence type="ECO:0000256" key="3">
    <source>
        <dbReference type="ARBA" id="ARBA00022490"/>
    </source>
</evidence>
<keyword evidence="4 16" id="KW-0282">Flagellum</keyword>
<dbReference type="InterPro" id="IPR057467">
    <property type="entry name" value="Ig_CFAP65_8th"/>
</dbReference>
<dbReference type="Pfam" id="PF24816">
    <property type="entry name" value="Ig_CFAP65__9th"/>
    <property type="match status" value="1"/>
</dbReference>
<accession>A0ABQ8MD52</accession>
<evidence type="ECO:0000256" key="8">
    <source>
        <dbReference type="SAM" id="MobiDB-lite"/>
    </source>
</evidence>
<dbReference type="InterPro" id="IPR008962">
    <property type="entry name" value="PapD-like_sf"/>
</dbReference>
<evidence type="ECO:0000259" key="12">
    <source>
        <dbReference type="Pfam" id="PF24507"/>
    </source>
</evidence>
<dbReference type="InterPro" id="IPR031638">
    <property type="entry name" value="Melanoregulin"/>
</dbReference>
<gene>
    <name evidence="16" type="ORF">H4Q32_008078</name>
</gene>
<evidence type="ECO:0000256" key="5">
    <source>
        <dbReference type="ARBA" id="ARBA00023069"/>
    </source>
</evidence>
<dbReference type="InterPro" id="IPR053879">
    <property type="entry name" value="HYDIN_VesB_CFA65-like_Ig"/>
</dbReference>
<feature type="domain" description="Homeobox" evidence="9">
    <location>
        <begin position="153"/>
        <end position="182"/>
    </location>
</feature>
<evidence type="ECO:0000259" key="10">
    <source>
        <dbReference type="Pfam" id="PF22544"/>
    </source>
</evidence>
<reference evidence="16 17" key="1">
    <citation type="submission" date="2022-01" db="EMBL/GenBank/DDBJ databases">
        <title>A high-quality chromosome-level genome assembly of rohu carp, Labeo rohita.</title>
        <authorList>
            <person name="Arick M.A. II"/>
            <person name="Hsu C.-Y."/>
            <person name="Magbanua Z."/>
            <person name="Pechanova O."/>
            <person name="Grover C."/>
            <person name="Miller E."/>
            <person name="Thrash A."/>
            <person name="Ezzel L."/>
            <person name="Alam S."/>
            <person name="Benzie J."/>
            <person name="Hamilton M."/>
            <person name="Karsi A."/>
            <person name="Lawrence M.L."/>
            <person name="Peterson D.G."/>
        </authorList>
    </citation>
    <scope>NUCLEOTIDE SEQUENCE [LARGE SCALE GENOMIC DNA]</scope>
    <source>
        <strain evidence="17">BAU-BD-2019</strain>
        <tissue evidence="16">Blood</tissue>
    </source>
</reference>
<keyword evidence="5" id="KW-0969">Cilium</keyword>
<dbReference type="InterPro" id="IPR057470">
    <property type="entry name" value="Ig_CFAP65_7th"/>
</dbReference>
<dbReference type="InterPro" id="IPR052614">
    <property type="entry name" value="CFAP65"/>
</dbReference>
<dbReference type="InterPro" id="IPR056305">
    <property type="entry name" value="Ig_CFAP65_10th"/>
</dbReference>
<dbReference type="InterPro" id="IPR001356">
    <property type="entry name" value="HD"/>
</dbReference>
<proteinExistence type="predicted"/>
<evidence type="ECO:0000256" key="7">
    <source>
        <dbReference type="RuleBase" id="RU000682"/>
    </source>
</evidence>
<comment type="caution">
    <text evidence="16">The sequence shown here is derived from an EMBL/GenBank/DDBJ whole genome shotgun (WGS) entry which is preliminary data.</text>
</comment>
<dbReference type="CDD" id="cd00086">
    <property type="entry name" value="homeodomain"/>
    <property type="match status" value="1"/>
</dbReference>
<protein>
    <submittedName>
        <fullName evidence="16">Cilia- and flagella-associated protein 65</fullName>
    </submittedName>
</protein>
<keyword evidence="3" id="KW-0963">Cytoplasm</keyword>
<feature type="domain" description="CFAP65 eight Ig-like" evidence="14">
    <location>
        <begin position="1128"/>
        <end position="1182"/>
    </location>
</feature>
<feature type="region of interest" description="Disordered" evidence="8">
    <location>
        <begin position="1599"/>
        <end position="1664"/>
    </location>
</feature>
<evidence type="ECO:0000259" key="15">
    <source>
        <dbReference type="Pfam" id="PF25249"/>
    </source>
</evidence>